<dbReference type="Pfam" id="PF20502">
    <property type="entry name" value="DNAPKcs_CC1-2"/>
    <property type="match status" value="1"/>
</dbReference>
<dbReference type="InterPro" id="IPR011989">
    <property type="entry name" value="ARM-like"/>
</dbReference>
<dbReference type="CDD" id="cd05172">
    <property type="entry name" value="PIKKc_DNA-PK"/>
    <property type="match status" value="1"/>
</dbReference>
<evidence type="ECO:0000256" key="5">
    <source>
        <dbReference type="ARBA" id="ARBA00022527"/>
    </source>
</evidence>
<dbReference type="SUPFAM" id="SSF56112">
    <property type="entry name" value="Protein kinase-like (PK-like)"/>
    <property type="match status" value="1"/>
</dbReference>
<keyword evidence="5" id="KW-0723">Serine/threonine-protein kinase</keyword>
<evidence type="ECO:0000256" key="15">
    <source>
        <dbReference type="SAM" id="MobiDB-lite"/>
    </source>
</evidence>
<keyword evidence="10" id="KW-0418">Kinase</keyword>
<name>A0ABN8P3Z1_9CNID</name>
<dbReference type="Gene3D" id="1.10.1070.11">
    <property type="entry name" value="Phosphatidylinositol 3-/4-kinase, catalytic domain"/>
    <property type="match status" value="1"/>
</dbReference>
<feature type="domain" description="PI3K/PI4K catalytic" evidence="16">
    <location>
        <begin position="3610"/>
        <end position="3941"/>
    </location>
</feature>
<dbReference type="InterPro" id="IPR050517">
    <property type="entry name" value="DDR_Repair_Kinase"/>
</dbReference>
<dbReference type="InterPro" id="IPR003152">
    <property type="entry name" value="FATC_dom"/>
</dbReference>
<dbReference type="InterPro" id="IPR036940">
    <property type="entry name" value="PI3/4_kinase_cat_sf"/>
</dbReference>
<dbReference type="Pfam" id="PF08163">
    <property type="entry name" value="DNAPKcs_CC3"/>
    <property type="match status" value="1"/>
</dbReference>
<comment type="subcellular location">
    <subcellularLocation>
        <location evidence="1">Nucleus</location>
        <location evidence="1">Nucleolus</location>
    </subcellularLocation>
</comment>
<evidence type="ECO:0000256" key="14">
    <source>
        <dbReference type="PROSITE-ProRule" id="PRU00339"/>
    </source>
</evidence>
<dbReference type="EMBL" id="CALNXK010000051">
    <property type="protein sequence ID" value="CAH3132396.1"/>
    <property type="molecule type" value="Genomic_DNA"/>
</dbReference>
<keyword evidence="6" id="KW-0597">Phosphoprotein</keyword>
<keyword evidence="13" id="KW-0539">Nucleus</keyword>
<keyword evidence="11" id="KW-0067">ATP-binding</keyword>
<comment type="caution">
    <text evidence="19">The sequence shown here is derived from an EMBL/GenBank/DDBJ whole genome shotgun (WGS) entry which is preliminary data.</text>
</comment>
<dbReference type="InterPro" id="IPR037706">
    <property type="entry name" value="DNA-PK_dom"/>
</dbReference>
<evidence type="ECO:0000313" key="19">
    <source>
        <dbReference type="EMBL" id="CAH3132396.1"/>
    </source>
</evidence>
<dbReference type="InterPro" id="IPR011990">
    <property type="entry name" value="TPR-like_helical_dom_sf"/>
</dbReference>
<evidence type="ECO:0000256" key="9">
    <source>
        <dbReference type="ARBA" id="ARBA00022763"/>
    </source>
</evidence>
<dbReference type="PROSITE" id="PS00916">
    <property type="entry name" value="PI3_4_KINASE_2"/>
    <property type="match status" value="1"/>
</dbReference>
<dbReference type="InterPro" id="IPR046803">
    <property type="entry name" value="DNAPKcs_CC1-2"/>
</dbReference>
<dbReference type="SUPFAM" id="SSF48371">
    <property type="entry name" value="ARM repeat"/>
    <property type="match status" value="3"/>
</dbReference>
<dbReference type="Gene3D" id="1.25.40.10">
    <property type="entry name" value="Tetratricopeptide repeat domain"/>
    <property type="match status" value="1"/>
</dbReference>
<dbReference type="SMART" id="SM01344">
    <property type="entry name" value="NUC194"/>
    <property type="match status" value="1"/>
</dbReference>
<comment type="similarity">
    <text evidence="2">Belongs to the PI3/PI4-kinase family.</text>
</comment>
<keyword evidence="14" id="KW-0802">TPR repeat</keyword>
<dbReference type="InterPro" id="IPR011009">
    <property type="entry name" value="Kinase-like_dom_sf"/>
</dbReference>
<dbReference type="InterPro" id="IPR003151">
    <property type="entry name" value="PIK-rel_kinase_FAT"/>
</dbReference>
<dbReference type="InterPro" id="IPR000403">
    <property type="entry name" value="PI3/4_kinase_cat_dom"/>
</dbReference>
<keyword evidence="12" id="KW-0234">DNA repair</keyword>
<dbReference type="EC" id="2.7.11.1" evidence="3"/>
<dbReference type="SMART" id="SM00146">
    <property type="entry name" value="PI3Kc"/>
    <property type="match status" value="1"/>
</dbReference>
<dbReference type="Pfam" id="PF00454">
    <property type="entry name" value="PI3_PI4_kinase"/>
    <property type="match status" value="1"/>
</dbReference>
<evidence type="ECO:0000256" key="1">
    <source>
        <dbReference type="ARBA" id="ARBA00004604"/>
    </source>
</evidence>
<dbReference type="SUPFAM" id="SSF48452">
    <property type="entry name" value="TPR-like"/>
    <property type="match status" value="1"/>
</dbReference>
<dbReference type="Gene3D" id="3.30.1010.10">
    <property type="entry name" value="Phosphatidylinositol 3-kinase Catalytic Subunit, Chain A, domain 4"/>
    <property type="match status" value="1"/>
</dbReference>
<dbReference type="PROSITE" id="PS51190">
    <property type="entry name" value="FATC"/>
    <property type="match status" value="1"/>
</dbReference>
<accession>A0ABN8P3Z1</accession>
<dbReference type="PANTHER" id="PTHR11139">
    <property type="entry name" value="ATAXIA TELANGIECTASIA MUTATED ATM -RELATED"/>
    <property type="match status" value="1"/>
</dbReference>
<evidence type="ECO:0000256" key="2">
    <source>
        <dbReference type="ARBA" id="ARBA00011031"/>
    </source>
</evidence>
<dbReference type="InterPro" id="IPR018936">
    <property type="entry name" value="PI3/4_kinase_CS"/>
</dbReference>
<feature type="domain" description="FAT" evidence="17">
    <location>
        <begin position="2760"/>
        <end position="3413"/>
    </location>
</feature>
<evidence type="ECO:0000256" key="3">
    <source>
        <dbReference type="ARBA" id="ARBA00012513"/>
    </source>
</evidence>
<evidence type="ECO:0000259" key="16">
    <source>
        <dbReference type="PROSITE" id="PS50290"/>
    </source>
</evidence>
<feature type="domain" description="FATC" evidence="18">
    <location>
        <begin position="3981"/>
        <end position="4013"/>
    </location>
</feature>
<evidence type="ECO:0000259" key="18">
    <source>
        <dbReference type="PROSITE" id="PS51190"/>
    </source>
</evidence>
<gene>
    <name evidence="19" type="ORF">PLOB_00036072</name>
</gene>
<evidence type="ECO:0000256" key="10">
    <source>
        <dbReference type="ARBA" id="ARBA00022777"/>
    </source>
</evidence>
<dbReference type="Pfam" id="PF02260">
    <property type="entry name" value="FATC"/>
    <property type="match status" value="1"/>
</dbReference>
<dbReference type="InterPro" id="IPR016024">
    <property type="entry name" value="ARM-type_fold"/>
</dbReference>
<dbReference type="Proteomes" id="UP001159405">
    <property type="component" value="Unassembled WGS sequence"/>
</dbReference>
<dbReference type="Pfam" id="PF19704">
    <property type="entry name" value="DNAPKcs_CC5"/>
    <property type="match status" value="1"/>
</dbReference>
<dbReference type="InterPro" id="IPR046804">
    <property type="entry name" value="DNA-PKcs_N"/>
</dbReference>
<evidence type="ECO:0000256" key="13">
    <source>
        <dbReference type="ARBA" id="ARBA00023242"/>
    </source>
</evidence>
<feature type="repeat" description="TPR" evidence="14">
    <location>
        <begin position="3109"/>
        <end position="3142"/>
    </location>
</feature>
<evidence type="ECO:0000256" key="12">
    <source>
        <dbReference type="ARBA" id="ARBA00023204"/>
    </source>
</evidence>
<feature type="region of interest" description="Disordered" evidence="15">
    <location>
        <begin position="2586"/>
        <end position="2606"/>
    </location>
</feature>
<evidence type="ECO:0000313" key="20">
    <source>
        <dbReference type="Proteomes" id="UP001159405"/>
    </source>
</evidence>
<evidence type="ECO:0000256" key="6">
    <source>
        <dbReference type="ARBA" id="ARBA00022553"/>
    </source>
</evidence>
<evidence type="ECO:0000256" key="7">
    <source>
        <dbReference type="ARBA" id="ARBA00022679"/>
    </source>
</evidence>
<dbReference type="PROSITE" id="PS50290">
    <property type="entry name" value="PI3_4_KINASE_3"/>
    <property type="match status" value="1"/>
</dbReference>
<evidence type="ECO:0000256" key="11">
    <source>
        <dbReference type="ARBA" id="ARBA00022840"/>
    </source>
</evidence>
<organism evidence="19 20">
    <name type="scientific">Porites lobata</name>
    <dbReference type="NCBI Taxonomy" id="104759"/>
    <lineage>
        <taxon>Eukaryota</taxon>
        <taxon>Metazoa</taxon>
        <taxon>Cnidaria</taxon>
        <taxon>Anthozoa</taxon>
        <taxon>Hexacorallia</taxon>
        <taxon>Scleractinia</taxon>
        <taxon>Fungiina</taxon>
        <taxon>Poritidae</taxon>
        <taxon>Porites</taxon>
    </lineage>
</organism>
<keyword evidence="9" id="KW-0227">DNA damage</keyword>
<evidence type="ECO:0000256" key="8">
    <source>
        <dbReference type="ARBA" id="ARBA00022741"/>
    </source>
</evidence>
<dbReference type="PROSITE" id="PS51189">
    <property type="entry name" value="FAT"/>
    <property type="match status" value="1"/>
</dbReference>
<keyword evidence="20" id="KW-1185">Reference proteome</keyword>
<dbReference type="Gene3D" id="1.25.10.10">
    <property type="entry name" value="Leucine-rich Repeat Variant"/>
    <property type="match status" value="1"/>
</dbReference>
<proteinExistence type="inferred from homology"/>
<sequence>MIDKYFRACMQPAKHSATVKHWLYAILGTFAELFPEHMISQSDRLVSMYINVLKSEMMSKTKKPDMPVIAGCLRGLTSYLTNFTQSVEEGSRYAKDIYNYARKAIEPQVSLTRYEVPRAGLYLFAKHAAQFKEYLAKDYEDLYEAFYRWCKHNNKDTSYIGYLAMEAFLKQISEWFLSRGKDKSEASLFKYFIKKFRAIIDSASSDTRQLSIAIRGYGYFSKPCKLFMKAEDVKFMFSEMMQRSEQIYLRQGELLEDKVQHLPSFLEALSCIVEELDEISDSVLVSLEKLVVVLFNNFTRLGKGSKFLCCKALVRVLFNLSWKGAVLRKFLSEVVYQCLIRTCSHPVSLEEVTEMATSADGNAVDLPSPQISYKDYLELWEFLLEKDKFKDVSLIGEKLEQRKNMHNILYDEMIKAILHIIHKLDLSSIKGMDSDFEGDGLPEAGTSPVLKEQISLSDPVAGLQPKVPKDFVIFINLIEFCKCVLPKYCVEMFEKWMYVFGREIIVMSTRFPVVSGFYKLLEICMKICKRISFFKQIKAEKQEDVSEDLDMEIVDTTDRMTCFVLFRKFVKEVLIRMQQYKGDLSVSCLRLVLSLPLEIVVLDVASLVPAMKLTFKLGLSYTPLAQAGLDALQYWSTALPADKLKPYMADILPCLDGYLKTSAESNEEGQLSEDSKTIVLSTASRSGSRGRKIPVKLLKIKKQSQPQNLTTSVTRLRLQILRLLGSLGGQTNMMLLGSGEIDPSRAVAWDTQKRLPFAVPFQDMKPNIYLDPFLPRLVELSTTSGDRQTKVAACESLHSLVLYMLGKSVTQPQGSNKSPMEKLWEHVFPCLLQLACDVEQVAEQLFKPLVFQLIHWFTNNKKYESPETMALLNAILDGIVHTSDSALRDFSAQCVREFLQWSIKQTSEKRLQKSPINIKSLLKRLYSLALHPSAAKRLGAALAFNNIYTIFREESSLVDIFTLEILVIYLESLSLAHNDDHARGTQEQSVQVIVHLERIIKVHAQSLNKENKLRRIPRGFGSLTTITLGHMIPWLVKQCGKPSTEYRHQCMRLLCQFAPLLPGVSSAADWMGKTYEDHPSLFVHRFEGGGGGQNGIQQYPTLSDVGGPFSLREAFVWFDFLLAALDCYIWVFGERLLSPNQIFATPKDGKKSSVLFQSLNFFVTKMAMFGINEARECFTAGASSSREEVFTPREIDSYNREKCTVIIRITNFVTVLLQVSPLEIVKIVPREFWSYDLFNVVLSCILEPGIVGFNMGDVEVIEKLPEQTGALCQLLAQNLPGQLKKVLEESLTKKIALGSHCNLFDQLPLPLSGPKESSVDHLRLGHLVQGYEQLHSAGLLLPSLQVSPERTCEQFSAKLLSAVYEGVKWPVSHSSGVINITPASQQLACKLLELAYALGLKHKTLMDCIMQDSTGDSGFSFGLTFYRMFQTSVNNFFIRQASVHVSKLLAEVSSHPILISSMLNGILDQVIREGILRKRYALGIAAVILNSWPSFDVLGNKDSSTDLKQSILMIMKKVLILDPKVLANSSKNVLPRVFDTCLSFMNDKMVNLAFKSQILELLPHFTELPEEYLDKLKLGLQTFVADNFPLKSTEFIKGGPQYNDYIQALDKLLAAFVTSSSLLLLELLITVICRESQHVHEDQIQNSLVAFMQSRLGPVPAQAKAAIDLCFAIFLNERDYRPDSRRAVVERVCITFLSNASSVALREFYLDHIKDLMGIIEGKQAKPSDATFESQVISKLCCFELVEILYSRFSKSELNTQESIINRAYVGETVKTGKEMTLAITRAARAAIVEDMRGETVALELRRQYHCYAYNCLVAIITCTQTELKFYVGLLFSENPVKGQLLLDNLVDCTKTYEFEVELSAPIERRKQMTAIRREARSQSLEENSKNGTPGFTGHSVHYICSQYLADSSLSEDVSQYDFSTPVQAYSVTDVTTVPHRASENSTSTETKEESYELSEDAVEMDELNSHECMAKMTALLKHLQQNKISPEPPKGGLVVEMPTWMSPLHKKLTTSSTHINICLYIAKLIINQSKLFEPYAKFWLTPLMELILRIEEAEKPGTAGINYFVVDLVVTLLSWNSTAIPEDHYVTSKLLALLMSRTQHRNRSLFRNNLEIIKSLVEIWKGSFQVPTKVILDAFSNPDPSKKDNAAGIQMLGIIAANGLSPIASDSTMDEDRFYRCLVNNLAFKYKDVHAAAAEVIGLLLKNLAEVQKVFNGALHDMVSEKLLSLINTSNPEAGKFITCIHRLQLNYPPIVDRFVNQILFKLPSVHGDFKTYCLEILYSRVEQIPNLFTELRTKGLKDILTHRDEGSQVAMLKIIIRLLKKLTVSELQFIFPSVTAFISHPSALCKELMFDILIWIYDTFRNDEVFRAEEGASEILAVAKDHLLQGLLGDNRDLKLKLRNFWSDESRLPGTTLERLVEVLRAMYSPNTESQYLSYTTNLLLHLTSLSPDYGRMMFEQPLSECKFEEYQINYSWQQRHFLMTPLFAATQGSLGSGMSQTQGMMSVDGPPGLRATQNLQFTPTQDQGSRSQAFDWLNPSQDPNLSLSQTFGTASTQAQSSLLFTTGSQIRLSRKMYKPVPRDFGSQKMLPSKDPVQQSQVASGNTEILRLKRRFLKEKSTNSDYFAKQMARRNTMREQAAERQRAARESRVVMYRKYRTGDLPDIQIKFSELITPLQAVAQCDSSFAKLLFSALFQGVFSQIEEKMSEREAVAVTSDIKSAVNTMVASSTQFFPPFISSVQDICYHESKLFIEPTTVSTASLTSLQQPIGIMLLEKQLLQMEDDGPSSHKRARTSSSPPTKVTTAWIELSKLYRSLGDYDVLRGIFTGHIGNKPITQDALEAEARGDYSQALKLYNEAISREIWTDGEPQQEEEDLWDDARLQCFANLSQWENLEKFSVLNVDEEDPPDLEKVWTDTYFQEHYLPYLITSKLKLQYQGKGDTTLNSFVARAMQHNDRRILLENRHGDSLALLYVLQDDYDRASYYADYNDKTFLVDWAGLDSMMYASRSAKLQSLQKMAEMQEFLDFIKEEENFSSLSPVMRLLDKWSSRLLDPRIHPISIWDDLVTNRIVFMDKISRKFETLGAEESSGLRLAEIGIKFKQHKVELYLHMANTAKEQGNYPVANKYLREALSLIPQDNESLQIGWSHVYAKIHHRKIPTLTALEGVETALMVAGQLDKFNTSGTLETEPLRGLQHHILKSETMDIITKAITTDEGLVLSSLEDSNKGNLSRLCGLNFADSLKKNVSQLMTRSFVSLQSAIKAAKHAEERYKGSETSNGVVQALMAMVNFCDNCLRKKEEDDGPPVEVDTKLFPGIVVRYMLKSMCYNSDEARQRFPRLLQIVQTYPDTLEAFIKKASDVPCWMFITWINQMLAVLNKPEGKAVHAILHEIAQTYPQALWYPLNISSEQFVFEQSKEGKANEGMVKSLQSLLDMPLLSDFIAALEQLTNPEMVFKDWCDGPMKQLLEDKSVKDNSQAIKDCFQNMFRQLLDIRSKSESGSQTRGNEFGPFRKKFAQKFSSEVQELFGKEGEKLKGLKPNQFAKLCGTAIQKMNDWRSRAPPPSNVKEYSPWLFNFSSYYTHTLEIPGQYTGKEKPLPEYHVKIAGFDERVLVLSSIRRPKRLIIRGDDEKDHMFLVKGGEDLRLDQRIEQLFGVMNEVMSNDPACSQRCLRLKTYQVIPMTPRVGMIEWIQNTKPLKELLRGTMTKAEFDHYNGKDGPNESHMKWIAKFKGAMPFNRFYGEMYKKASRTETERSFKQKLGLVPWDLHKRAFVQLSASPEAFLILRSHFASTHACLSICQYILGIGDRHLSNFMVDMESGGMIGIDFGHAFGSATQFLPVPELMPFRLTRQFLNLMLPLKESGILQSVMVHTLRALRNNHQLLLNTMDVFIKEPSLDWQVFARKQARTQGINRDDKDVEWYPRQKVRNARKKLEGFNPAYVLRDDLALGHKANSWYKQMEAVCLGDSSVNIRAREPEKDLSVESQVACLMDHAMDPNILGRTYGGWEPWM</sequence>
<keyword evidence="8" id="KW-0547">Nucleotide-binding</keyword>
<dbReference type="InterPro" id="IPR045581">
    <property type="entry name" value="DNAPKcs_CC5"/>
</dbReference>
<dbReference type="Pfam" id="PF20500">
    <property type="entry name" value="DNA-PKcs_N"/>
    <property type="match status" value="1"/>
</dbReference>
<dbReference type="PANTHER" id="PTHR11139:SF68">
    <property type="entry name" value="DNA-DEPENDENT PROTEIN KINASE CATALYTIC SUBUNIT"/>
    <property type="match status" value="1"/>
</dbReference>
<keyword evidence="7" id="KW-0808">Transferase</keyword>
<dbReference type="PROSITE" id="PS50005">
    <property type="entry name" value="TPR"/>
    <property type="match status" value="1"/>
</dbReference>
<dbReference type="Pfam" id="PF02259">
    <property type="entry name" value="FAT"/>
    <property type="match status" value="1"/>
</dbReference>
<protein>
    <recommendedName>
        <fullName evidence="4">DNA-dependent protein kinase catalytic subunit</fullName>
        <ecNumber evidence="3">2.7.11.1</ecNumber>
    </recommendedName>
</protein>
<reference evidence="19 20" key="1">
    <citation type="submission" date="2022-05" db="EMBL/GenBank/DDBJ databases">
        <authorList>
            <consortium name="Genoscope - CEA"/>
            <person name="William W."/>
        </authorList>
    </citation>
    <scope>NUCLEOTIDE SEQUENCE [LARGE SCALE GENOMIC DNA]</scope>
</reference>
<evidence type="ECO:0000259" key="17">
    <source>
        <dbReference type="PROSITE" id="PS51189"/>
    </source>
</evidence>
<evidence type="ECO:0000256" key="4">
    <source>
        <dbReference type="ARBA" id="ARBA00018077"/>
    </source>
</evidence>
<dbReference type="InterPro" id="IPR014009">
    <property type="entry name" value="PIK_FAT"/>
</dbReference>
<dbReference type="SMART" id="SM01343">
    <property type="entry name" value="FATC"/>
    <property type="match status" value="1"/>
</dbReference>
<dbReference type="InterPro" id="IPR012582">
    <property type="entry name" value="DNAPKcs_CC3"/>
</dbReference>
<dbReference type="InterPro" id="IPR019734">
    <property type="entry name" value="TPR_rpt"/>
</dbReference>